<dbReference type="InterPro" id="IPR036237">
    <property type="entry name" value="Xyl_isomerase-like_sf"/>
</dbReference>
<proteinExistence type="predicted"/>
<evidence type="ECO:0000313" key="2">
    <source>
        <dbReference type="Proteomes" id="UP000603457"/>
    </source>
</evidence>
<dbReference type="EMBL" id="JACJTB010000026">
    <property type="protein sequence ID" value="MBD2596370.1"/>
    <property type="molecule type" value="Genomic_DNA"/>
</dbReference>
<dbReference type="Proteomes" id="UP000603457">
    <property type="component" value="Unassembled WGS sequence"/>
</dbReference>
<organism evidence="1 2">
    <name type="scientific">Nostoc spongiaeforme FACHB-130</name>
    <dbReference type="NCBI Taxonomy" id="1357510"/>
    <lineage>
        <taxon>Bacteria</taxon>
        <taxon>Bacillati</taxon>
        <taxon>Cyanobacteriota</taxon>
        <taxon>Cyanophyceae</taxon>
        <taxon>Nostocales</taxon>
        <taxon>Nostocaceae</taxon>
        <taxon>Nostoc</taxon>
    </lineage>
</organism>
<dbReference type="Pfam" id="PF05114">
    <property type="entry name" value="MbnB_TglH_ChrH"/>
    <property type="match status" value="1"/>
</dbReference>
<dbReference type="PANTHER" id="PTHR42194:SF1">
    <property type="entry name" value="UPF0276 PROTEIN HI_1600"/>
    <property type="match status" value="1"/>
</dbReference>
<comment type="caution">
    <text evidence="1">The sequence shown here is derived from an EMBL/GenBank/DDBJ whole genome shotgun (WGS) entry which is preliminary data.</text>
</comment>
<dbReference type="InterPro" id="IPR007801">
    <property type="entry name" value="MbnB/TglH/ChrH"/>
</dbReference>
<reference evidence="1 2" key="1">
    <citation type="journal article" date="2020" name="ISME J.">
        <title>Comparative genomics reveals insights into cyanobacterial evolution and habitat adaptation.</title>
        <authorList>
            <person name="Chen M.Y."/>
            <person name="Teng W.K."/>
            <person name="Zhao L."/>
            <person name="Hu C.X."/>
            <person name="Zhou Y.K."/>
            <person name="Han B.P."/>
            <person name="Song L.R."/>
            <person name="Shu W.S."/>
        </authorList>
    </citation>
    <scope>NUCLEOTIDE SEQUENCE [LARGE SCALE GENOMIC DNA]</scope>
    <source>
        <strain evidence="1 2">FACHB-130</strain>
    </source>
</reference>
<dbReference type="SUPFAM" id="SSF51658">
    <property type="entry name" value="Xylose isomerase-like"/>
    <property type="match status" value="1"/>
</dbReference>
<dbReference type="PANTHER" id="PTHR42194">
    <property type="entry name" value="UPF0276 PROTEIN HI_1600"/>
    <property type="match status" value="1"/>
</dbReference>
<dbReference type="Gene3D" id="3.20.20.150">
    <property type="entry name" value="Divalent-metal-dependent TIM barrel enzymes"/>
    <property type="match status" value="1"/>
</dbReference>
<gene>
    <name evidence="1" type="ORF">H6G74_18835</name>
</gene>
<dbReference type="NCBIfam" id="NF003818">
    <property type="entry name" value="PRK05409.1"/>
    <property type="match status" value="1"/>
</dbReference>
<evidence type="ECO:0000313" key="1">
    <source>
        <dbReference type="EMBL" id="MBD2596370.1"/>
    </source>
</evidence>
<sequence>MLSQLPSLGVGLGFREPFKSDLFLNRPQVDFLEIVAEHYLDAPVQKQQELEILAAHFPIVPHAINLSLGSAEGLDTDYLRKLATLIQQVNPPWWSEHICFTKAGGVDIGHLSPLPYTKEAVDILCRNIAEVRRFVDVPLILENITYMVKLPGAEMTEAQFLAEVVERADCGLLLDVTNLHTNAVNYGYDVQDFLNDLPWERVVQLHFVGGHWHDGVLIDSHSQSTPPEVWQIMAEVVARIPVKGIVLERDENLPPFTEIVQELQTARKILIPSCWGGCGE</sequence>
<keyword evidence="2" id="KW-1185">Reference proteome</keyword>
<accession>A0ABR8FY72</accession>
<protein>
    <submittedName>
        <fullName evidence="1">DUF692 domain-containing protein</fullName>
    </submittedName>
</protein>
<name>A0ABR8FY72_9NOSO</name>